<accession>A0ACB8W731</accession>
<proteinExistence type="predicted"/>
<sequence>MLMLYLKEPGEAYAVKKHDSEEEESISTLVALLDLVSYLPFGVLFLIASHVVEVHDWDMAFKLAKFMLVVVLGLIIHGAIVLPLIYVVCVRRNPLAVIKEVSPALLTALVISSSSATLPLTFQCCKERLGVDKRMSRLMLQIGTNINMDRNAFYETVAAVFIAQLNHIHLDLNQLLTISVTSAVSSIGAAGIPATGAVTTLFVWTAVGLPARKASILVVIEWLL</sequence>
<evidence type="ECO:0000313" key="1">
    <source>
        <dbReference type="EMBL" id="KAI3362588.1"/>
    </source>
</evidence>
<keyword evidence="2" id="KW-1185">Reference proteome</keyword>
<comment type="caution">
    <text evidence="1">The sequence shown here is derived from an EMBL/GenBank/DDBJ whole genome shotgun (WGS) entry which is preliminary data.</text>
</comment>
<dbReference type="EMBL" id="CM041544">
    <property type="protein sequence ID" value="KAI3362588.1"/>
    <property type="molecule type" value="Genomic_DNA"/>
</dbReference>
<organism evidence="1 2">
    <name type="scientific">Scortum barcoo</name>
    <name type="common">barcoo grunter</name>
    <dbReference type="NCBI Taxonomy" id="214431"/>
    <lineage>
        <taxon>Eukaryota</taxon>
        <taxon>Metazoa</taxon>
        <taxon>Chordata</taxon>
        <taxon>Craniata</taxon>
        <taxon>Vertebrata</taxon>
        <taxon>Euteleostomi</taxon>
        <taxon>Actinopterygii</taxon>
        <taxon>Neopterygii</taxon>
        <taxon>Teleostei</taxon>
        <taxon>Neoteleostei</taxon>
        <taxon>Acanthomorphata</taxon>
        <taxon>Eupercaria</taxon>
        <taxon>Centrarchiformes</taxon>
        <taxon>Terapontoidei</taxon>
        <taxon>Terapontidae</taxon>
        <taxon>Scortum</taxon>
    </lineage>
</organism>
<evidence type="ECO:0000313" key="2">
    <source>
        <dbReference type="Proteomes" id="UP000831701"/>
    </source>
</evidence>
<gene>
    <name evidence="1" type="ORF">L3Q82_001675</name>
</gene>
<protein>
    <submittedName>
        <fullName evidence="1">Uncharacterized protein</fullName>
    </submittedName>
</protein>
<reference evidence="1" key="1">
    <citation type="submission" date="2022-04" db="EMBL/GenBank/DDBJ databases">
        <title>Jade perch genome.</title>
        <authorList>
            <person name="Chao B."/>
        </authorList>
    </citation>
    <scope>NUCLEOTIDE SEQUENCE</scope>
    <source>
        <strain evidence="1">CB-2022</strain>
    </source>
</reference>
<name>A0ACB8W731_9TELE</name>
<dbReference type="Proteomes" id="UP000831701">
    <property type="component" value="Chromosome 14"/>
</dbReference>